<dbReference type="EMBL" id="SNRW01006459">
    <property type="protein sequence ID" value="KAA6383033.1"/>
    <property type="molecule type" value="Genomic_DNA"/>
</dbReference>
<organism evidence="9 10">
    <name type="scientific">Streblomastix strix</name>
    <dbReference type="NCBI Taxonomy" id="222440"/>
    <lineage>
        <taxon>Eukaryota</taxon>
        <taxon>Metamonada</taxon>
        <taxon>Preaxostyla</taxon>
        <taxon>Oxymonadida</taxon>
        <taxon>Streblomastigidae</taxon>
        <taxon>Streblomastix</taxon>
    </lineage>
</organism>
<dbReference type="Pfam" id="PF00069">
    <property type="entry name" value="Pkinase"/>
    <property type="match status" value="1"/>
</dbReference>
<sequence length="551" mass="63692">MLEIIAKKAKEAEEHRKIEQEQEMAQQLEIQKEEERQQAQIREIEREQAEERRRTEEAAIAEQMRIRQQQMATKVENEDDRAKRLLKELGMEDFLDQTISSRLRTSKKGKKKKKLDENSYERCQLGNRGCAEVNGLQESEDQFTTYHIMQNEFSFSAKVISETEYDWVEWGTAEYIQQQDLECTFIQQYYAVKPQNDFIIILSNYCNLGNLREMLDTQNSRIPNTVIMCIIFQILIGLEKLHRIQVVHRGIRPETIRLHNQQDTEWVYANISDFSLSKILGRNEASDIIQGTPNYMAPELLDNQEHGCKVDIWSVGCLMYHLLTKKIPFTARSVVEFKNAIKMPLERPAESNDACWDLLQEMIQVDPEKRISAEQALKHKYFQPLAAQIKLKKRQQSTIGQQEINQNKECAFPIEAQILHIDSVLPLLGRVPTSKAPPEKEQIQHPPIVSIQQAPFGSQLMRQTAPVSFQPSQQPQIANQLSRQLPQFAPIRSQPSIVQQNIQPLTPAYQPAFLQPSFQPSNFQPGFPLSNQAPPNLSFPPVSTKQEVVEY</sequence>
<evidence type="ECO:0000256" key="2">
    <source>
        <dbReference type="ARBA" id="ARBA00022679"/>
    </source>
</evidence>
<name>A0A5J4VLE2_9EUKA</name>
<dbReference type="GO" id="GO:0005634">
    <property type="term" value="C:nucleus"/>
    <property type="evidence" value="ECO:0007669"/>
    <property type="project" value="TreeGrafter"/>
</dbReference>
<evidence type="ECO:0000313" key="9">
    <source>
        <dbReference type="EMBL" id="KAA6383033.1"/>
    </source>
</evidence>
<keyword evidence="6" id="KW-0175">Coiled coil</keyword>
<evidence type="ECO:0000256" key="1">
    <source>
        <dbReference type="ARBA" id="ARBA00022527"/>
    </source>
</evidence>
<gene>
    <name evidence="9" type="ORF">EZS28_021439</name>
</gene>
<dbReference type="Gene3D" id="1.10.510.10">
    <property type="entry name" value="Transferase(Phosphotransferase) domain 1"/>
    <property type="match status" value="1"/>
</dbReference>
<evidence type="ECO:0000256" key="6">
    <source>
        <dbReference type="SAM" id="Coils"/>
    </source>
</evidence>
<dbReference type="AlphaFoldDB" id="A0A5J4VLE2"/>
<dbReference type="InterPro" id="IPR000719">
    <property type="entry name" value="Prot_kinase_dom"/>
</dbReference>
<dbReference type="InterPro" id="IPR011009">
    <property type="entry name" value="Kinase-like_dom_sf"/>
</dbReference>
<keyword evidence="3" id="KW-0547">Nucleotide-binding</keyword>
<proteinExistence type="predicted"/>
<reference evidence="9 10" key="1">
    <citation type="submission" date="2019-03" db="EMBL/GenBank/DDBJ databases">
        <title>Single cell metagenomics reveals metabolic interactions within the superorganism composed of flagellate Streblomastix strix and complex community of Bacteroidetes bacteria on its surface.</title>
        <authorList>
            <person name="Treitli S.C."/>
            <person name="Kolisko M."/>
            <person name="Husnik F."/>
            <person name="Keeling P."/>
            <person name="Hampl V."/>
        </authorList>
    </citation>
    <scope>NUCLEOTIDE SEQUENCE [LARGE SCALE GENOMIC DNA]</scope>
    <source>
        <strain evidence="9">ST1C</strain>
    </source>
</reference>
<keyword evidence="4 9" id="KW-0418">Kinase</keyword>
<dbReference type="GO" id="GO:0005524">
    <property type="term" value="F:ATP binding"/>
    <property type="evidence" value="ECO:0007669"/>
    <property type="project" value="UniProtKB-KW"/>
</dbReference>
<feature type="domain" description="Protein kinase" evidence="8">
    <location>
        <begin position="119"/>
        <end position="382"/>
    </location>
</feature>
<dbReference type="PANTHER" id="PTHR24345:SF0">
    <property type="entry name" value="CELL CYCLE SERINE_THREONINE-PROTEIN KINASE CDC5_MSD2"/>
    <property type="match status" value="1"/>
</dbReference>
<feature type="region of interest" description="Disordered" evidence="7">
    <location>
        <begin position="521"/>
        <end position="551"/>
    </location>
</feature>
<feature type="coiled-coil region" evidence="6">
    <location>
        <begin position="2"/>
        <end position="66"/>
    </location>
</feature>
<comment type="caution">
    <text evidence="9">The sequence shown here is derived from an EMBL/GenBank/DDBJ whole genome shotgun (WGS) entry which is preliminary data.</text>
</comment>
<keyword evidence="2" id="KW-0808">Transferase</keyword>
<keyword evidence="5" id="KW-0067">ATP-binding</keyword>
<evidence type="ECO:0000256" key="3">
    <source>
        <dbReference type="ARBA" id="ARBA00022741"/>
    </source>
</evidence>
<protein>
    <submittedName>
        <fullName evidence="9">Putative serine/threonine-protein kinase Nek2</fullName>
    </submittedName>
</protein>
<accession>A0A5J4VLE2</accession>
<evidence type="ECO:0000256" key="5">
    <source>
        <dbReference type="ARBA" id="ARBA00022840"/>
    </source>
</evidence>
<dbReference type="OrthoDB" id="4062651at2759"/>
<dbReference type="PROSITE" id="PS50011">
    <property type="entry name" value="PROTEIN_KINASE_DOM"/>
    <property type="match status" value="1"/>
</dbReference>
<evidence type="ECO:0000256" key="4">
    <source>
        <dbReference type="ARBA" id="ARBA00022777"/>
    </source>
</evidence>
<keyword evidence="1" id="KW-0723">Serine/threonine-protein kinase</keyword>
<dbReference type="SUPFAM" id="SSF56112">
    <property type="entry name" value="Protein kinase-like (PK-like)"/>
    <property type="match status" value="1"/>
</dbReference>
<evidence type="ECO:0000313" key="10">
    <source>
        <dbReference type="Proteomes" id="UP000324800"/>
    </source>
</evidence>
<dbReference type="PANTHER" id="PTHR24345">
    <property type="entry name" value="SERINE/THREONINE-PROTEIN KINASE PLK"/>
    <property type="match status" value="1"/>
</dbReference>
<evidence type="ECO:0000256" key="7">
    <source>
        <dbReference type="SAM" id="MobiDB-lite"/>
    </source>
</evidence>
<dbReference type="GO" id="GO:0004674">
    <property type="term" value="F:protein serine/threonine kinase activity"/>
    <property type="evidence" value="ECO:0007669"/>
    <property type="project" value="UniProtKB-KW"/>
</dbReference>
<dbReference type="Proteomes" id="UP000324800">
    <property type="component" value="Unassembled WGS sequence"/>
</dbReference>
<evidence type="ECO:0000259" key="8">
    <source>
        <dbReference type="PROSITE" id="PS50011"/>
    </source>
</evidence>